<dbReference type="Pfam" id="PF20434">
    <property type="entry name" value="BD-FAE"/>
    <property type="match status" value="1"/>
</dbReference>
<feature type="signal peptide" evidence="2">
    <location>
        <begin position="1"/>
        <end position="21"/>
    </location>
</feature>
<dbReference type="GO" id="GO:0016787">
    <property type="term" value="F:hydrolase activity"/>
    <property type="evidence" value="ECO:0007669"/>
    <property type="project" value="UniProtKB-KW"/>
</dbReference>
<organism evidence="4 5">
    <name type="scientific">Mucilaginibacter boryungensis</name>
    <dbReference type="NCBI Taxonomy" id="768480"/>
    <lineage>
        <taxon>Bacteria</taxon>
        <taxon>Pseudomonadati</taxon>
        <taxon>Bacteroidota</taxon>
        <taxon>Sphingobacteriia</taxon>
        <taxon>Sphingobacteriales</taxon>
        <taxon>Sphingobacteriaceae</taxon>
        <taxon>Mucilaginibacter</taxon>
    </lineage>
</organism>
<evidence type="ECO:0000259" key="3">
    <source>
        <dbReference type="Pfam" id="PF20434"/>
    </source>
</evidence>
<dbReference type="EMBL" id="JADFFM010000002">
    <property type="protein sequence ID" value="MBE9667368.1"/>
    <property type="molecule type" value="Genomic_DNA"/>
</dbReference>
<dbReference type="InterPro" id="IPR049492">
    <property type="entry name" value="BD-FAE-like_dom"/>
</dbReference>
<dbReference type="RefSeq" id="WP_194106838.1">
    <property type="nucleotide sequence ID" value="NZ_JADFFM010000002.1"/>
</dbReference>
<evidence type="ECO:0000313" key="4">
    <source>
        <dbReference type="EMBL" id="MBE9667368.1"/>
    </source>
</evidence>
<sequence>MNNTILKKALLGLFAFAGVQAFGQQIHSITNIPDTSFSFYSAYKSVKKSNPEAAIHQLSLGDSVNAIHNVTYCTVNGRQLQLDVFSPKYYKGKLPAVLMIFGGGWRSGNRSMHVPMAMSLAAKGYIVATADYRLSTEALYPAAVNDLKTAIKWLRVNAKKYHIDQSKIATWGFSAGGQLAVLVGTTGGSPLFPGNGVYDKYSDKVQAIVDVDGTLAFIHPESGEGDDSKKVSAATYWFGFTKNQRPDLWQQAAGLNHVDKNTPPTLFLNSGVARMHAGRDDYNHKLDSLHIYHEVHTFAGAPHPFILFDPWFTPALNYTVTFLDKVFKNKP</sequence>
<protein>
    <submittedName>
        <fullName evidence="4">Alpha/beta hydrolase</fullName>
    </submittedName>
</protein>
<dbReference type="SUPFAM" id="SSF53474">
    <property type="entry name" value="alpha/beta-Hydrolases"/>
    <property type="match status" value="1"/>
</dbReference>
<feature type="chain" id="PRO_5046187423" evidence="2">
    <location>
        <begin position="22"/>
        <end position="331"/>
    </location>
</feature>
<dbReference type="PANTHER" id="PTHR48081">
    <property type="entry name" value="AB HYDROLASE SUPERFAMILY PROTEIN C4A8.06C"/>
    <property type="match status" value="1"/>
</dbReference>
<comment type="caution">
    <text evidence="4">The sequence shown here is derived from an EMBL/GenBank/DDBJ whole genome shotgun (WGS) entry which is preliminary data.</text>
</comment>
<keyword evidence="2" id="KW-0732">Signal</keyword>
<name>A0ABR9XJ17_9SPHI</name>
<dbReference type="Gene3D" id="3.40.50.1820">
    <property type="entry name" value="alpha/beta hydrolase"/>
    <property type="match status" value="1"/>
</dbReference>
<dbReference type="Proteomes" id="UP000632774">
    <property type="component" value="Unassembled WGS sequence"/>
</dbReference>
<accession>A0ABR9XJ17</accession>
<evidence type="ECO:0000256" key="2">
    <source>
        <dbReference type="SAM" id="SignalP"/>
    </source>
</evidence>
<dbReference type="InterPro" id="IPR029058">
    <property type="entry name" value="AB_hydrolase_fold"/>
</dbReference>
<keyword evidence="5" id="KW-1185">Reference proteome</keyword>
<reference evidence="4 5" key="1">
    <citation type="submission" date="2020-10" db="EMBL/GenBank/DDBJ databases">
        <title>Mucilaginibacter mali sp. nov., isolated from rhizosphere soil of apple orchard.</title>
        <authorList>
            <person name="Lee J.-S."/>
            <person name="Kim H.S."/>
            <person name="Kim J.-S."/>
        </authorList>
    </citation>
    <scope>NUCLEOTIDE SEQUENCE [LARGE SCALE GENOMIC DNA]</scope>
    <source>
        <strain evidence="4 5">KCTC 23157</strain>
    </source>
</reference>
<evidence type="ECO:0000256" key="1">
    <source>
        <dbReference type="ARBA" id="ARBA00022801"/>
    </source>
</evidence>
<keyword evidence="1 4" id="KW-0378">Hydrolase</keyword>
<feature type="domain" description="BD-FAE-like" evidence="3">
    <location>
        <begin position="82"/>
        <end position="268"/>
    </location>
</feature>
<dbReference type="InterPro" id="IPR050300">
    <property type="entry name" value="GDXG_lipolytic_enzyme"/>
</dbReference>
<dbReference type="PANTHER" id="PTHR48081:SF13">
    <property type="entry name" value="ALPHA_BETA HYDROLASE"/>
    <property type="match status" value="1"/>
</dbReference>
<proteinExistence type="predicted"/>
<gene>
    <name evidence="4" type="ORF">IRJ18_13435</name>
</gene>
<evidence type="ECO:0000313" key="5">
    <source>
        <dbReference type="Proteomes" id="UP000632774"/>
    </source>
</evidence>